<dbReference type="AlphaFoldDB" id="A0A5N7BVH0"/>
<dbReference type="PANTHER" id="PTHR11066">
    <property type="entry name" value="ACYL-COA THIOESTERASE"/>
    <property type="match status" value="1"/>
</dbReference>
<dbReference type="CDD" id="cd03444">
    <property type="entry name" value="Thioesterase_II_repeat1"/>
    <property type="match status" value="1"/>
</dbReference>
<dbReference type="InterPro" id="IPR003703">
    <property type="entry name" value="Acyl_CoA_thio"/>
</dbReference>
<dbReference type="InterPro" id="IPR042171">
    <property type="entry name" value="Acyl-CoA_hotdog"/>
</dbReference>
<name>A0A5N7BVH0_PETAA</name>
<gene>
    <name evidence="2" type="ORF">BDV23DRAFT_176027</name>
</gene>
<proteinExistence type="inferred from homology"/>
<reference evidence="2" key="1">
    <citation type="submission" date="2019-04" db="EMBL/GenBank/DDBJ databases">
        <title>Friends and foes A comparative genomics studyof 23 Aspergillus species from section Flavi.</title>
        <authorList>
            <consortium name="DOE Joint Genome Institute"/>
            <person name="Kjaerbolling I."/>
            <person name="Vesth T."/>
            <person name="Frisvad J.C."/>
            <person name="Nybo J.L."/>
            <person name="Theobald S."/>
            <person name="Kildgaard S."/>
            <person name="Isbrandt T."/>
            <person name="Kuo A."/>
            <person name="Sato A."/>
            <person name="Lyhne E.K."/>
            <person name="Kogle M.E."/>
            <person name="Wiebenga A."/>
            <person name="Kun R.S."/>
            <person name="Lubbers R.J."/>
            <person name="Makela M.R."/>
            <person name="Barry K."/>
            <person name="Chovatia M."/>
            <person name="Clum A."/>
            <person name="Daum C."/>
            <person name="Haridas S."/>
            <person name="He G."/>
            <person name="LaButti K."/>
            <person name="Lipzen A."/>
            <person name="Mondo S."/>
            <person name="Riley R."/>
            <person name="Salamov A."/>
            <person name="Simmons B.A."/>
            <person name="Magnuson J.K."/>
            <person name="Henrissat B."/>
            <person name="Mortensen U.H."/>
            <person name="Larsen T.O."/>
            <person name="Devries R.P."/>
            <person name="Grigoriev I.V."/>
            <person name="Machida M."/>
            <person name="Baker S.E."/>
            <person name="Andersen M.R."/>
        </authorList>
    </citation>
    <scope>NUCLEOTIDE SEQUENCE [LARGE SCALE GENOMIC DNA]</scope>
    <source>
        <strain evidence="2">IBT 14317</strain>
    </source>
</reference>
<organism evidence="2">
    <name type="scientific">Petromyces alliaceus</name>
    <name type="common">Aspergillus alliaceus</name>
    <dbReference type="NCBI Taxonomy" id="209559"/>
    <lineage>
        <taxon>Eukaryota</taxon>
        <taxon>Fungi</taxon>
        <taxon>Dikarya</taxon>
        <taxon>Ascomycota</taxon>
        <taxon>Pezizomycotina</taxon>
        <taxon>Eurotiomycetes</taxon>
        <taxon>Eurotiomycetidae</taxon>
        <taxon>Eurotiales</taxon>
        <taxon>Aspergillaceae</taxon>
        <taxon>Aspergillus</taxon>
        <taxon>Aspergillus subgen. Circumdati</taxon>
    </lineage>
</organism>
<evidence type="ECO:0000313" key="2">
    <source>
        <dbReference type="EMBL" id="KAE8385749.1"/>
    </source>
</evidence>
<dbReference type="GO" id="GO:0005782">
    <property type="term" value="C:peroxisomal matrix"/>
    <property type="evidence" value="ECO:0007669"/>
    <property type="project" value="TreeGrafter"/>
</dbReference>
<comment type="similarity">
    <text evidence="1">Belongs to the C/M/P thioester hydrolase family.</text>
</comment>
<dbReference type="InterPro" id="IPR029069">
    <property type="entry name" value="HotDog_dom_sf"/>
</dbReference>
<dbReference type="GO" id="GO:0006637">
    <property type="term" value="P:acyl-CoA metabolic process"/>
    <property type="evidence" value="ECO:0007669"/>
    <property type="project" value="InterPro"/>
</dbReference>
<dbReference type="Gene3D" id="2.40.160.210">
    <property type="entry name" value="Acyl-CoA thioesterase, double hotdog domain"/>
    <property type="match status" value="1"/>
</dbReference>
<dbReference type="GO" id="GO:0009062">
    <property type="term" value="P:fatty acid catabolic process"/>
    <property type="evidence" value="ECO:0007669"/>
    <property type="project" value="TreeGrafter"/>
</dbReference>
<sequence>MPKDGITLSQQVGVEPLDSGRYISPVNPIRLGSLSPNGFGGSCLTVAVSAAYHATCNSFHLYSIVSHSLWPRKPDRELVCHVGNTRRSRNFETSIILMTRKGDYGPSKLCLIAIADFHIEAPRSMVMYSRAPRIPIRPWLLEMEPITRNTPNLGPGTSQACTGRAHQAPVQVEAERFRVCDQLSGEADQVSALAFYMDKGLAYIPAFHCGHRGSDAGACASLDFSLQLFTQNDSRNNARAYSEGRVWGENGCMLACTTQQTTLRPASGPRGKWLLRVGPVHSIR</sequence>
<dbReference type="EMBL" id="ML735327">
    <property type="protein sequence ID" value="KAE8385749.1"/>
    <property type="molecule type" value="Genomic_DNA"/>
</dbReference>
<evidence type="ECO:0000256" key="1">
    <source>
        <dbReference type="ARBA" id="ARBA00006538"/>
    </source>
</evidence>
<dbReference type="SUPFAM" id="SSF54637">
    <property type="entry name" value="Thioesterase/thiol ester dehydrase-isomerase"/>
    <property type="match status" value="2"/>
</dbReference>
<dbReference type="OrthoDB" id="68328at2759"/>
<dbReference type="Proteomes" id="UP000326877">
    <property type="component" value="Unassembled WGS sequence"/>
</dbReference>
<accession>A0A5N7BVH0</accession>
<protein>
    <recommendedName>
        <fullName evidence="3">Thioesterase-like superfamily-domain-containing protein</fullName>
    </recommendedName>
</protein>
<dbReference type="PANTHER" id="PTHR11066:SF35">
    <property type="entry name" value="ACYL-COA THIOESTERASE II"/>
    <property type="match status" value="1"/>
</dbReference>
<evidence type="ECO:0008006" key="3">
    <source>
        <dbReference type="Google" id="ProtNLM"/>
    </source>
</evidence>
<dbReference type="GO" id="GO:0047617">
    <property type="term" value="F:fatty acyl-CoA hydrolase activity"/>
    <property type="evidence" value="ECO:0007669"/>
    <property type="project" value="InterPro"/>
</dbReference>